<reference evidence="1 2" key="1">
    <citation type="journal article" date="2018" name="Nat. Genet.">
        <title>The Rosa genome provides new insights in the design of modern roses.</title>
        <authorList>
            <person name="Bendahmane M."/>
        </authorList>
    </citation>
    <scope>NUCLEOTIDE SEQUENCE [LARGE SCALE GENOMIC DNA]</scope>
    <source>
        <strain evidence="2">cv. Old Blush</strain>
    </source>
</reference>
<dbReference type="EMBL" id="PDCK01000041">
    <property type="protein sequence ID" value="PRQ44470.1"/>
    <property type="molecule type" value="Genomic_DNA"/>
</dbReference>
<proteinExistence type="predicted"/>
<dbReference type="Gramene" id="PRQ44470">
    <property type="protein sequence ID" value="PRQ44470"/>
    <property type="gene ID" value="RchiOBHm_Chr3g0479621"/>
</dbReference>
<evidence type="ECO:0000313" key="1">
    <source>
        <dbReference type="EMBL" id="PRQ44470.1"/>
    </source>
</evidence>
<protein>
    <submittedName>
        <fullName evidence="1">Uncharacterized protein</fullName>
    </submittedName>
</protein>
<dbReference type="Proteomes" id="UP000238479">
    <property type="component" value="Chromosome 3"/>
</dbReference>
<accession>A0A2P6RDH4</accession>
<gene>
    <name evidence="1" type="ORF">RchiOBHm_Chr3g0479621</name>
</gene>
<name>A0A2P6RDH4_ROSCH</name>
<keyword evidence="2" id="KW-1185">Reference proteome</keyword>
<evidence type="ECO:0000313" key="2">
    <source>
        <dbReference type="Proteomes" id="UP000238479"/>
    </source>
</evidence>
<comment type="caution">
    <text evidence="1">The sequence shown here is derived from an EMBL/GenBank/DDBJ whole genome shotgun (WGS) entry which is preliminary data.</text>
</comment>
<organism evidence="1 2">
    <name type="scientific">Rosa chinensis</name>
    <name type="common">China rose</name>
    <dbReference type="NCBI Taxonomy" id="74649"/>
    <lineage>
        <taxon>Eukaryota</taxon>
        <taxon>Viridiplantae</taxon>
        <taxon>Streptophyta</taxon>
        <taxon>Embryophyta</taxon>
        <taxon>Tracheophyta</taxon>
        <taxon>Spermatophyta</taxon>
        <taxon>Magnoliopsida</taxon>
        <taxon>eudicotyledons</taxon>
        <taxon>Gunneridae</taxon>
        <taxon>Pentapetalae</taxon>
        <taxon>rosids</taxon>
        <taxon>fabids</taxon>
        <taxon>Rosales</taxon>
        <taxon>Rosaceae</taxon>
        <taxon>Rosoideae</taxon>
        <taxon>Rosoideae incertae sedis</taxon>
        <taxon>Rosa</taxon>
    </lineage>
</organism>
<dbReference type="AlphaFoldDB" id="A0A2P6RDH4"/>
<sequence>MVNLFDMSDGVSRNKLLTNKSHLDGCCYSTVLKDSHNCVELTCVL</sequence>